<feature type="compositionally biased region" description="Basic and acidic residues" evidence="1">
    <location>
        <begin position="1"/>
        <end position="10"/>
    </location>
</feature>
<reference evidence="4" key="1">
    <citation type="submission" date="2012-12" db="EMBL/GenBank/DDBJ databases">
        <authorList>
            <person name="Hellsten U."/>
            <person name="Grimwood J."/>
            <person name="Chapman J.A."/>
            <person name="Shapiro H."/>
            <person name="Aerts A."/>
            <person name="Otillar R.P."/>
            <person name="Terry A.Y."/>
            <person name="Boore J.L."/>
            <person name="Simakov O."/>
            <person name="Marletaz F."/>
            <person name="Cho S.-J."/>
            <person name="Edsinger-Gonzales E."/>
            <person name="Havlak P."/>
            <person name="Kuo D.-H."/>
            <person name="Larsson T."/>
            <person name="Lv J."/>
            <person name="Arendt D."/>
            <person name="Savage R."/>
            <person name="Osoegawa K."/>
            <person name="de Jong P."/>
            <person name="Lindberg D.R."/>
            <person name="Seaver E.C."/>
            <person name="Weisblat D.A."/>
            <person name="Putnam N.H."/>
            <person name="Grigoriev I.V."/>
            <person name="Rokhsar D.S."/>
        </authorList>
    </citation>
    <scope>NUCLEOTIDE SEQUENCE</scope>
    <source>
        <strain evidence="4">I ESC-2004</strain>
    </source>
</reference>
<evidence type="ECO:0000256" key="1">
    <source>
        <dbReference type="SAM" id="MobiDB-lite"/>
    </source>
</evidence>
<evidence type="ECO:0000313" key="3">
    <source>
        <dbReference type="EnsemblMetazoa" id="CapteP193357"/>
    </source>
</evidence>
<organism evidence="2">
    <name type="scientific">Capitella teleta</name>
    <name type="common">Polychaete worm</name>
    <dbReference type="NCBI Taxonomy" id="283909"/>
    <lineage>
        <taxon>Eukaryota</taxon>
        <taxon>Metazoa</taxon>
        <taxon>Spiralia</taxon>
        <taxon>Lophotrochozoa</taxon>
        <taxon>Annelida</taxon>
        <taxon>Polychaeta</taxon>
        <taxon>Sedentaria</taxon>
        <taxon>Scolecida</taxon>
        <taxon>Capitellidae</taxon>
        <taxon>Capitella</taxon>
    </lineage>
</organism>
<dbReference type="Proteomes" id="UP000014760">
    <property type="component" value="Unassembled WGS sequence"/>
</dbReference>
<protein>
    <submittedName>
        <fullName evidence="2 3">Uncharacterized protein</fullName>
    </submittedName>
</protein>
<dbReference type="EMBL" id="AMQN01000958">
    <property type="status" value="NOT_ANNOTATED_CDS"/>
    <property type="molecule type" value="Genomic_DNA"/>
</dbReference>
<dbReference type="HOGENOM" id="CLU_2148212_0_0_1"/>
<gene>
    <name evidence="2" type="ORF">CAPTEDRAFT_193357</name>
</gene>
<keyword evidence="4" id="KW-1185">Reference proteome</keyword>
<dbReference type="EnsemblMetazoa" id="CapteT193357">
    <property type="protein sequence ID" value="CapteP193357"/>
    <property type="gene ID" value="CapteG193357"/>
</dbReference>
<reference evidence="2 4" key="2">
    <citation type="journal article" date="2013" name="Nature">
        <title>Insights into bilaterian evolution from three spiralian genomes.</title>
        <authorList>
            <person name="Simakov O."/>
            <person name="Marletaz F."/>
            <person name="Cho S.J."/>
            <person name="Edsinger-Gonzales E."/>
            <person name="Havlak P."/>
            <person name="Hellsten U."/>
            <person name="Kuo D.H."/>
            <person name="Larsson T."/>
            <person name="Lv J."/>
            <person name="Arendt D."/>
            <person name="Savage R."/>
            <person name="Osoegawa K."/>
            <person name="de Jong P."/>
            <person name="Grimwood J."/>
            <person name="Chapman J.A."/>
            <person name="Shapiro H."/>
            <person name="Aerts A."/>
            <person name="Otillar R.P."/>
            <person name="Terry A.Y."/>
            <person name="Boore J.L."/>
            <person name="Grigoriev I.V."/>
            <person name="Lindberg D.R."/>
            <person name="Seaver E.C."/>
            <person name="Weisblat D.A."/>
            <person name="Putnam N.H."/>
            <person name="Rokhsar D.S."/>
        </authorList>
    </citation>
    <scope>NUCLEOTIDE SEQUENCE</scope>
    <source>
        <strain evidence="2 4">I ESC-2004</strain>
    </source>
</reference>
<dbReference type="AlphaFoldDB" id="R7UU89"/>
<reference evidence="3" key="3">
    <citation type="submission" date="2015-06" db="UniProtKB">
        <authorList>
            <consortium name="EnsemblMetazoa"/>
        </authorList>
    </citation>
    <scope>IDENTIFICATION</scope>
</reference>
<accession>R7UU89</accession>
<evidence type="ECO:0000313" key="4">
    <source>
        <dbReference type="Proteomes" id="UP000014760"/>
    </source>
</evidence>
<feature type="region of interest" description="Disordered" evidence="1">
    <location>
        <begin position="1"/>
        <end position="48"/>
    </location>
</feature>
<evidence type="ECO:0000313" key="2">
    <source>
        <dbReference type="EMBL" id="ELU10054.1"/>
    </source>
</evidence>
<dbReference type="EMBL" id="KB297742">
    <property type="protein sequence ID" value="ELU10054.1"/>
    <property type="molecule type" value="Genomic_DNA"/>
</dbReference>
<proteinExistence type="predicted"/>
<dbReference type="OrthoDB" id="6162077at2759"/>
<name>R7UU89_CAPTE</name>
<sequence length="112" mass="12616">MESSEDRDVLTEALGSPARRRRRPAPLRRGLTSPALHQGFTEVHHLPPPPENVLRQFRKCKSATFKLDGMAYTIGSRNDKLALVYVQTRAACESGFDFDQSSRDCSKEMLPL</sequence>